<dbReference type="Proteomes" id="UP000680638">
    <property type="component" value="Unassembled WGS sequence"/>
</dbReference>
<evidence type="ECO:0000313" key="3">
    <source>
        <dbReference type="Proteomes" id="UP000680638"/>
    </source>
</evidence>
<name>A0ABQ4LZB3_9BACL</name>
<accession>A0ABQ4LZB3</accession>
<sequence length="79" mass="8813">MLSTGIQETAANAGKRNLIDAWRILLIIFNTIFISIFFRNETDTLSIETAVVYNMGGRIIRRGGFACDDEVSETGEKRA</sequence>
<reference evidence="2 3" key="1">
    <citation type="submission" date="2021-03" db="EMBL/GenBank/DDBJ databases">
        <title>Antimicrobial resistance genes in bacteria isolated from Japanese honey, and their potential for conferring macrolide and lincosamide resistance in the American foulbrood pathogen Paenibacillus larvae.</title>
        <authorList>
            <person name="Okamoto M."/>
            <person name="Kumagai M."/>
            <person name="Kanamori H."/>
            <person name="Takamatsu D."/>
        </authorList>
    </citation>
    <scope>NUCLEOTIDE SEQUENCE [LARGE SCALE GENOMIC DNA]</scope>
    <source>
        <strain evidence="2 3">J21TS3</strain>
    </source>
</reference>
<comment type="caution">
    <text evidence="2">The sequence shown here is derived from an EMBL/GenBank/DDBJ whole genome shotgun (WGS) entry which is preliminary data.</text>
</comment>
<keyword evidence="1" id="KW-1133">Transmembrane helix</keyword>
<protein>
    <submittedName>
        <fullName evidence="2">Uncharacterized protein</fullName>
    </submittedName>
</protein>
<proteinExistence type="predicted"/>
<keyword evidence="1" id="KW-0472">Membrane</keyword>
<organism evidence="2 3">
    <name type="scientific">Paenibacillus cookii</name>
    <dbReference type="NCBI Taxonomy" id="157839"/>
    <lineage>
        <taxon>Bacteria</taxon>
        <taxon>Bacillati</taxon>
        <taxon>Bacillota</taxon>
        <taxon>Bacilli</taxon>
        <taxon>Bacillales</taxon>
        <taxon>Paenibacillaceae</taxon>
        <taxon>Paenibacillus</taxon>
    </lineage>
</organism>
<evidence type="ECO:0000256" key="1">
    <source>
        <dbReference type="SAM" id="Phobius"/>
    </source>
</evidence>
<dbReference type="EMBL" id="BORW01000020">
    <property type="protein sequence ID" value="GIO68617.1"/>
    <property type="molecule type" value="Genomic_DNA"/>
</dbReference>
<keyword evidence="1" id="KW-0812">Transmembrane</keyword>
<evidence type="ECO:0000313" key="2">
    <source>
        <dbReference type="EMBL" id="GIO68617.1"/>
    </source>
</evidence>
<gene>
    <name evidence="2" type="ORF">J21TS3_34380</name>
</gene>
<keyword evidence="3" id="KW-1185">Reference proteome</keyword>
<feature type="transmembrane region" description="Helical" evidence="1">
    <location>
        <begin position="21"/>
        <end position="38"/>
    </location>
</feature>